<dbReference type="InterPro" id="IPR029001">
    <property type="entry name" value="ITPase-like_fam"/>
</dbReference>
<evidence type="ECO:0000256" key="11">
    <source>
        <dbReference type="RuleBase" id="RU003781"/>
    </source>
</evidence>
<evidence type="ECO:0000256" key="3">
    <source>
        <dbReference type="ARBA" id="ARBA00022723"/>
    </source>
</evidence>
<feature type="binding site" evidence="10">
    <location>
        <begin position="152"/>
        <end position="155"/>
    </location>
    <ligand>
        <name>substrate</name>
    </ligand>
</feature>
<dbReference type="GO" id="GO:0046872">
    <property type="term" value="F:metal ion binding"/>
    <property type="evidence" value="ECO:0007669"/>
    <property type="project" value="UniProtKB-KW"/>
</dbReference>
<evidence type="ECO:0000256" key="4">
    <source>
        <dbReference type="ARBA" id="ARBA00022741"/>
    </source>
</evidence>
<feature type="binding site" evidence="10">
    <location>
        <position position="70"/>
    </location>
    <ligand>
        <name>Mg(2+)</name>
        <dbReference type="ChEBI" id="CHEBI:18420"/>
    </ligand>
</feature>
<dbReference type="HAMAP" id="MF_01405">
    <property type="entry name" value="Non_canon_purine_NTPase"/>
    <property type="match status" value="1"/>
</dbReference>
<feature type="binding site" evidence="10">
    <location>
        <position position="175"/>
    </location>
    <ligand>
        <name>substrate</name>
    </ligand>
</feature>
<evidence type="ECO:0000256" key="10">
    <source>
        <dbReference type="HAMAP-Rule" id="MF_01405"/>
    </source>
</evidence>
<dbReference type="PANTHER" id="PTHR11067">
    <property type="entry name" value="INOSINE TRIPHOSPHATE PYROPHOSPHATASE/HAM1 PROTEIN"/>
    <property type="match status" value="1"/>
</dbReference>
<gene>
    <name evidence="12" type="ORF">AUJ73_02190</name>
</gene>
<dbReference type="GO" id="GO:0035870">
    <property type="term" value="F:dITP diphosphatase activity"/>
    <property type="evidence" value="ECO:0007669"/>
    <property type="project" value="UniProtKB-UniRule"/>
</dbReference>
<dbReference type="Proteomes" id="UP000183120">
    <property type="component" value="Unassembled WGS sequence"/>
</dbReference>
<keyword evidence="7 10" id="KW-0546">Nucleotide metabolism</keyword>
<keyword evidence="6 10" id="KW-0460">Magnesium</keyword>
<evidence type="ECO:0000256" key="9">
    <source>
        <dbReference type="ARBA" id="ARBA00052017"/>
    </source>
</evidence>
<comment type="similarity">
    <text evidence="1 10 11">Belongs to the HAM1 NTPase family.</text>
</comment>
<dbReference type="GO" id="GO:0036220">
    <property type="term" value="F:ITP diphosphatase activity"/>
    <property type="evidence" value="ECO:0007669"/>
    <property type="project" value="UniProtKB-UniRule"/>
</dbReference>
<feature type="binding site" evidence="10">
    <location>
        <position position="41"/>
    </location>
    <ligand>
        <name>Mg(2+)</name>
        <dbReference type="ChEBI" id="CHEBI:18420"/>
    </ligand>
</feature>
<accession>A0A1J4TWL1</accession>
<dbReference type="SUPFAM" id="SSF52972">
    <property type="entry name" value="ITPase-like"/>
    <property type="match status" value="1"/>
</dbReference>
<comment type="cofactor">
    <cofactor evidence="10">
        <name>Mg(2+)</name>
        <dbReference type="ChEBI" id="CHEBI:18420"/>
    </cofactor>
    <text evidence="10">Binds 1 Mg(2+) ion per subunit.</text>
</comment>
<protein>
    <recommendedName>
        <fullName evidence="10">dITP/XTP pyrophosphatase</fullName>
        <ecNumber evidence="10">3.6.1.66</ecNumber>
    </recommendedName>
    <alternativeName>
        <fullName evidence="10">Non-canonical purine NTP pyrophosphatase</fullName>
    </alternativeName>
    <alternativeName>
        <fullName evidence="10">Non-standard purine NTP pyrophosphatase</fullName>
    </alternativeName>
    <alternativeName>
        <fullName evidence="10">Nucleoside-triphosphate diphosphatase</fullName>
    </alternativeName>
    <alternativeName>
        <fullName evidence="10">Nucleoside-triphosphate pyrophosphatase</fullName>
        <shortName evidence="10">NTPase</shortName>
    </alternativeName>
</protein>
<dbReference type="FunFam" id="3.90.950.10:FF:000001">
    <property type="entry name" value="dITP/XTP pyrophosphatase"/>
    <property type="match status" value="1"/>
</dbReference>
<evidence type="ECO:0000256" key="2">
    <source>
        <dbReference type="ARBA" id="ARBA00011738"/>
    </source>
</evidence>
<dbReference type="GO" id="GO:0005829">
    <property type="term" value="C:cytosol"/>
    <property type="evidence" value="ECO:0007669"/>
    <property type="project" value="TreeGrafter"/>
</dbReference>
<comment type="catalytic activity">
    <reaction evidence="8 10">
        <text>dITP + H2O = dIMP + diphosphate + H(+)</text>
        <dbReference type="Rhea" id="RHEA:28342"/>
        <dbReference type="ChEBI" id="CHEBI:15377"/>
        <dbReference type="ChEBI" id="CHEBI:15378"/>
        <dbReference type="ChEBI" id="CHEBI:33019"/>
        <dbReference type="ChEBI" id="CHEBI:61194"/>
        <dbReference type="ChEBI" id="CHEBI:61382"/>
        <dbReference type="EC" id="3.6.1.66"/>
    </reaction>
</comment>
<feature type="active site" description="Proton acceptor" evidence="10">
    <location>
        <position position="70"/>
    </location>
</feature>
<comment type="subunit">
    <text evidence="2 10">Homodimer.</text>
</comment>
<comment type="catalytic activity">
    <reaction evidence="10">
        <text>ITP + H2O = IMP + diphosphate + H(+)</text>
        <dbReference type="Rhea" id="RHEA:29399"/>
        <dbReference type="ChEBI" id="CHEBI:15377"/>
        <dbReference type="ChEBI" id="CHEBI:15378"/>
        <dbReference type="ChEBI" id="CHEBI:33019"/>
        <dbReference type="ChEBI" id="CHEBI:58053"/>
        <dbReference type="ChEBI" id="CHEBI:61402"/>
        <dbReference type="EC" id="3.6.1.66"/>
    </reaction>
</comment>
<dbReference type="InterPro" id="IPR002637">
    <property type="entry name" value="RdgB/HAM1"/>
</dbReference>
<dbReference type="CDD" id="cd00515">
    <property type="entry name" value="HAM1"/>
    <property type="match status" value="1"/>
</dbReference>
<dbReference type="EC" id="3.6.1.66" evidence="10"/>
<dbReference type="GO" id="GO:0036222">
    <property type="term" value="F:XTP diphosphatase activity"/>
    <property type="evidence" value="ECO:0007669"/>
    <property type="project" value="UniProtKB-UniRule"/>
</dbReference>
<dbReference type="InterPro" id="IPR020922">
    <property type="entry name" value="dITP/XTP_pyrophosphatase"/>
</dbReference>
<dbReference type="STRING" id="1805209.AUJ73_02190"/>
<evidence type="ECO:0000313" key="12">
    <source>
        <dbReference type="EMBL" id="OIO14455.1"/>
    </source>
</evidence>
<evidence type="ECO:0000256" key="1">
    <source>
        <dbReference type="ARBA" id="ARBA00008023"/>
    </source>
</evidence>
<feature type="binding site" evidence="10">
    <location>
        <begin position="180"/>
        <end position="181"/>
    </location>
    <ligand>
        <name>substrate</name>
    </ligand>
</feature>
<reference evidence="12 13" key="1">
    <citation type="journal article" date="2016" name="Environ. Microbiol.">
        <title>Genomic resolution of a cold subsurface aquifer community provides metabolic insights for novel microbes adapted to high CO concentrations.</title>
        <authorList>
            <person name="Probst A.J."/>
            <person name="Castelle C.J."/>
            <person name="Singh A."/>
            <person name="Brown C.T."/>
            <person name="Anantharaman K."/>
            <person name="Sharon I."/>
            <person name="Hug L.A."/>
            <person name="Burstein D."/>
            <person name="Emerson J.B."/>
            <person name="Thomas B.C."/>
            <person name="Banfield J.F."/>
        </authorList>
    </citation>
    <scope>NUCLEOTIDE SEQUENCE [LARGE SCALE GENOMIC DNA]</scope>
    <source>
        <strain evidence="12">CG1_02_37_22</strain>
    </source>
</reference>
<dbReference type="GO" id="GO:0000166">
    <property type="term" value="F:nucleotide binding"/>
    <property type="evidence" value="ECO:0007669"/>
    <property type="project" value="UniProtKB-KW"/>
</dbReference>
<comment type="caution">
    <text evidence="12">The sequence shown here is derived from an EMBL/GenBank/DDBJ whole genome shotgun (WGS) entry which is preliminary data.</text>
</comment>
<keyword evidence="4 10" id="KW-0547">Nucleotide-binding</keyword>
<dbReference type="Pfam" id="PF01725">
    <property type="entry name" value="Ham1p_like"/>
    <property type="match status" value="1"/>
</dbReference>
<feature type="binding site" evidence="10">
    <location>
        <position position="71"/>
    </location>
    <ligand>
        <name>substrate</name>
    </ligand>
</feature>
<feature type="binding site" evidence="10">
    <location>
        <begin position="8"/>
        <end position="13"/>
    </location>
    <ligand>
        <name>substrate</name>
    </ligand>
</feature>
<evidence type="ECO:0000256" key="6">
    <source>
        <dbReference type="ARBA" id="ARBA00022842"/>
    </source>
</evidence>
<dbReference type="GO" id="GO:0009117">
    <property type="term" value="P:nucleotide metabolic process"/>
    <property type="evidence" value="ECO:0007669"/>
    <property type="project" value="UniProtKB-KW"/>
</dbReference>
<dbReference type="GO" id="GO:0009146">
    <property type="term" value="P:purine nucleoside triphosphate catabolic process"/>
    <property type="evidence" value="ECO:0007669"/>
    <property type="project" value="UniProtKB-UniRule"/>
</dbReference>
<evidence type="ECO:0000313" key="13">
    <source>
        <dbReference type="Proteomes" id="UP000183120"/>
    </source>
</evidence>
<dbReference type="GO" id="GO:0017111">
    <property type="term" value="F:ribonucleoside triphosphate phosphatase activity"/>
    <property type="evidence" value="ECO:0007669"/>
    <property type="project" value="InterPro"/>
</dbReference>
<keyword evidence="3 10" id="KW-0479">Metal-binding</keyword>
<keyword evidence="5 10" id="KW-0378">Hydrolase</keyword>
<dbReference type="PANTHER" id="PTHR11067:SF9">
    <property type="entry name" value="INOSINE TRIPHOSPHATE PYROPHOSPHATASE"/>
    <property type="match status" value="1"/>
</dbReference>
<sequence length="195" mass="21902">MKKILIATKNQDKITEILDLLSDINMKLISFQDIDFNENIEETGRSFQENAVIKALTAGRKTKITTLAEDSGLEIDALGGRPGIYSARYKDGSDMDRCMKILCEMKNISKEKRTARFITIVAIYEPLTEKVVTFEGMSEGYITDKPLGKNGFGYDSIFYNFALKKTNGQAKLAEKNKVSHRSEAILKAKQFLIGL</sequence>
<organism evidence="12 13">
    <name type="scientific">Candidatus Gottesmanbacteria bacterium CG1_02_37_22</name>
    <dbReference type="NCBI Taxonomy" id="1805209"/>
    <lineage>
        <taxon>Bacteria</taxon>
        <taxon>Candidatus Gottesmaniibacteriota</taxon>
    </lineage>
</organism>
<proteinExistence type="inferred from homology"/>
<dbReference type="NCBIfam" id="TIGR00042">
    <property type="entry name" value="RdgB/HAM1 family non-canonical purine NTP pyrophosphatase"/>
    <property type="match status" value="1"/>
</dbReference>
<dbReference type="Gene3D" id="3.90.950.10">
    <property type="match status" value="1"/>
</dbReference>
<dbReference type="EMBL" id="MNUY01000034">
    <property type="protein sequence ID" value="OIO14455.1"/>
    <property type="molecule type" value="Genomic_DNA"/>
</dbReference>
<dbReference type="AlphaFoldDB" id="A0A1J4TWL1"/>
<name>A0A1J4TWL1_9BACT</name>
<comment type="catalytic activity">
    <reaction evidence="9 10">
        <text>XTP + H2O = XMP + diphosphate + H(+)</text>
        <dbReference type="Rhea" id="RHEA:28610"/>
        <dbReference type="ChEBI" id="CHEBI:15377"/>
        <dbReference type="ChEBI" id="CHEBI:15378"/>
        <dbReference type="ChEBI" id="CHEBI:33019"/>
        <dbReference type="ChEBI" id="CHEBI:57464"/>
        <dbReference type="ChEBI" id="CHEBI:61314"/>
        <dbReference type="EC" id="3.6.1.66"/>
    </reaction>
</comment>
<comment type="function">
    <text evidence="10">Pyrophosphatase that catalyzes the hydrolysis of nucleoside triphosphates to their monophosphate derivatives, with a high preference for the non-canonical purine nucleotides XTP (xanthosine triphosphate), dITP (deoxyinosine triphosphate) and ITP. Seems to function as a house-cleaning enzyme that removes non-canonical purine nucleotides from the nucleotide pool, thus preventing their incorporation into DNA/RNA and avoiding chromosomal lesions.</text>
</comment>
<evidence type="ECO:0000256" key="8">
    <source>
        <dbReference type="ARBA" id="ARBA00051875"/>
    </source>
</evidence>
<evidence type="ECO:0000256" key="7">
    <source>
        <dbReference type="ARBA" id="ARBA00023080"/>
    </source>
</evidence>
<evidence type="ECO:0000256" key="5">
    <source>
        <dbReference type="ARBA" id="ARBA00022801"/>
    </source>
</evidence>